<evidence type="ECO:0000259" key="1">
    <source>
        <dbReference type="Pfam" id="PF01966"/>
    </source>
</evidence>
<feature type="domain" description="HD" evidence="1">
    <location>
        <begin position="262"/>
        <end position="361"/>
    </location>
</feature>
<reference evidence="3" key="1">
    <citation type="submission" date="2011-02" db="EMBL/GenBank/DDBJ databases">
        <title>Complete sequence of Spirochaeta sp. Buddy.</title>
        <authorList>
            <person name="Lucas S."/>
            <person name="Copeland A."/>
            <person name="Lapidus A."/>
            <person name="Cheng J.-F."/>
            <person name="Goodwin L."/>
            <person name="Pitluck S."/>
            <person name="Zeytun A."/>
            <person name="Detter J.C."/>
            <person name="Han C."/>
            <person name="Tapia R."/>
            <person name="Land M."/>
            <person name="Hauser L."/>
            <person name="Kyrpides N."/>
            <person name="Ivanova N."/>
            <person name="Mikhailova N."/>
            <person name="Pagani I."/>
            <person name="Ritalahti K.M."/>
            <person name="Loeffler F.E."/>
            <person name="Woyke T."/>
        </authorList>
    </citation>
    <scope>NUCLEOTIDE SEQUENCE [LARGE SCALE GENOMIC DNA]</scope>
    <source>
        <strain evidence="3">ATCC BAA-1886 / DSM 22777 / Buddy</strain>
    </source>
</reference>
<gene>
    <name evidence="2" type="ordered locus">SpiBuddy_2037</name>
</gene>
<dbReference type="EMBL" id="CP002541">
    <property type="protein sequence ID" value="ADY13858.1"/>
    <property type="molecule type" value="Genomic_DNA"/>
</dbReference>
<dbReference type="Pfam" id="PF01966">
    <property type="entry name" value="HD"/>
    <property type="match status" value="2"/>
</dbReference>
<name>F0RTU2_SPHGB</name>
<sequence length="420" mass="47695">MLSSGTIGDLFVVPDMIMILEKLRLGDYGMRKGIRMDTALITAISKLVEHACASEQNKIGYEIWKYHIKPMVPLAQELAGVQKADEEIVTLAVLLHDLAGIEDFSQRKLHHSFGAQRAREILAGYQYPIDKIELVAQCIFNHRADLNLPKQSPEEYCVADADMLINIVDIPSLFYDSYHQEHLGFAEGKTWRQSTLELYWGHVSMISQAQFLDRFNLVKRLSLGNDREPYSFTSDLERTLADLVKKACLSEKNAYGYGIWENHIAPMVTIANELAQLHSADAEVVRIATLLHDLSSIEDYSKAKEHHIHGAQRARGLLREAGYPVKKTELVAQCILHHRASVLMQKLTAEEQCLADADAVAHMGDLPSLFFVAYDKQGMTFEEGQRWVKQKLERDWQKMSEIAKHRYAEQYAGIMSCFSI</sequence>
<dbReference type="SUPFAM" id="SSF109604">
    <property type="entry name" value="HD-domain/PDEase-like"/>
    <property type="match status" value="2"/>
</dbReference>
<organism evidence="2 3">
    <name type="scientific">Sphaerochaeta globosa (strain ATCC BAA-1886 / DSM 22777 / Buddy)</name>
    <name type="common">Spirochaeta sp. (strain Buddy)</name>
    <dbReference type="NCBI Taxonomy" id="158189"/>
    <lineage>
        <taxon>Bacteria</taxon>
        <taxon>Pseudomonadati</taxon>
        <taxon>Spirochaetota</taxon>
        <taxon>Spirochaetia</taxon>
        <taxon>Spirochaetales</taxon>
        <taxon>Sphaerochaetaceae</taxon>
        <taxon>Sphaerochaeta</taxon>
    </lineage>
</organism>
<dbReference type="PANTHER" id="PTHR33594">
    <property type="entry name" value="SUPERFAMILY HYDROLASE, PUTATIVE (AFU_ORTHOLOGUE AFUA_1G03035)-RELATED"/>
    <property type="match status" value="1"/>
</dbReference>
<dbReference type="OrthoDB" id="5728337at2"/>
<protein>
    <submittedName>
        <fullName evidence="2">Metal-dependent phosphohydrolase HD sub domain protein</fullName>
    </submittedName>
</protein>
<dbReference type="eggNOG" id="COG1418">
    <property type="taxonomic scope" value="Bacteria"/>
</dbReference>
<dbReference type="KEGG" id="sbu:SpiBuddy_2037"/>
<accession>F0RTU2</accession>
<feature type="domain" description="HD" evidence="1">
    <location>
        <begin position="71"/>
        <end position="164"/>
    </location>
</feature>
<proteinExistence type="predicted"/>
<dbReference type="GO" id="GO:0016787">
    <property type="term" value="F:hydrolase activity"/>
    <property type="evidence" value="ECO:0007669"/>
    <property type="project" value="UniProtKB-KW"/>
</dbReference>
<dbReference type="AlphaFoldDB" id="F0RTU2"/>
<evidence type="ECO:0000313" key="2">
    <source>
        <dbReference type="EMBL" id="ADY13858.1"/>
    </source>
</evidence>
<evidence type="ECO:0000313" key="3">
    <source>
        <dbReference type="Proteomes" id="UP000008466"/>
    </source>
</evidence>
<dbReference type="STRING" id="158189.SpiBuddy_2037"/>
<keyword evidence="3" id="KW-1185">Reference proteome</keyword>
<dbReference type="Proteomes" id="UP000008466">
    <property type="component" value="Chromosome"/>
</dbReference>
<dbReference type="PANTHER" id="PTHR33594:SF1">
    <property type="entry name" value="HD_PDEASE DOMAIN-CONTAINING PROTEIN"/>
    <property type="match status" value="1"/>
</dbReference>
<dbReference type="InterPro" id="IPR006674">
    <property type="entry name" value="HD_domain"/>
</dbReference>
<dbReference type="Gene3D" id="1.10.3210.10">
    <property type="entry name" value="Hypothetical protein af1432"/>
    <property type="match status" value="2"/>
</dbReference>
<keyword evidence="2" id="KW-0378">Hydrolase</keyword>
<dbReference type="HOGENOM" id="CLU_653645_0_0_12"/>